<sequence>YSSDIPDINFPQLCDISHGGTVNNVENITDGEIFSNSSIQEPNSISLSLDDHNNINPECEDSGISQEPDQICNTNFEELFQDSGSSYWPCEDSDDNDDDLEKSTEMVEHESENTVSNNDAENGARKRLRMKGQKYEGVKKTQNSRIVVKKSCRKMGRRCESKKCANSTDKRKCHAITEKQRDELFTKSWSDMDWKQRKTFVAAVVNKVPTVQKQQKESRVEILLSFTTLKSIIYKQGNVEDNQYQEHINQKNRARQEKCKDKDSAMSGEICAYTMDVQAVQLVPRLQAGIIYFKQKLACHNFTIHSLSDDKVVCYVWHEGEGGLYANCFASCITDFSQNEVNEENKDKAKVFYSDGCCAQNRNQLLSNTLLHYCITNNETVIQKYLIKGHSQMKCNTVHSTIENAKKGKDIHAPSNYVQLIQQARKRPTKGPYVIK</sequence>
<dbReference type="PANTHER" id="PTHR10773">
    <property type="entry name" value="DNA-DIRECTED RNA POLYMERASES I, II, AND III SUBUNIT RPABC2"/>
    <property type="match status" value="1"/>
</dbReference>
<protein>
    <submittedName>
        <fullName evidence="2">Uncharacterized protein</fullName>
    </submittedName>
</protein>
<evidence type="ECO:0000256" key="1">
    <source>
        <dbReference type="SAM" id="MobiDB-lite"/>
    </source>
</evidence>
<comment type="caution">
    <text evidence="2">The sequence shown here is derived from an EMBL/GenBank/DDBJ whole genome shotgun (WGS) entry which is preliminary data.</text>
</comment>
<proteinExistence type="predicted"/>
<organism evidence="2 3">
    <name type="scientific">Ignelater luminosus</name>
    <name type="common">Cucubano</name>
    <name type="synonym">Pyrophorus luminosus</name>
    <dbReference type="NCBI Taxonomy" id="2038154"/>
    <lineage>
        <taxon>Eukaryota</taxon>
        <taxon>Metazoa</taxon>
        <taxon>Ecdysozoa</taxon>
        <taxon>Arthropoda</taxon>
        <taxon>Hexapoda</taxon>
        <taxon>Insecta</taxon>
        <taxon>Pterygota</taxon>
        <taxon>Neoptera</taxon>
        <taxon>Endopterygota</taxon>
        <taxon>Coleoptera</taxon>
        <taxon>Polyphaga</taxon>
        <taxon>Elateriformia</taxon>
        <taxon>Elateroidea</taxon>
        <taxon>Elateridae</taxon>
        <taxon>Agrypninae</taxon>
        <taxon>Pyrophorini</taxon>
        <taxon>Ignelater</taxon>
    </lineage>
</organism>
<reference evidence="2" key="1">
    <citation type="submission" date="2019-08" db="EMBL/GenBank/DDBJ databases">
        <title>The genome of the North American firefly Photinus pyralis.</title>
        <authorList>
            <consortium name="Photinus pyralis genome working group"/>
            <person name="Fallon T.R."/>
            <person name="Sander Lower S.E."/>
            <person name="Weng J.-K."/>
        </authorList>
    </citation>
    <scope>NUCLEOTIDE SEQUENCE</scope>
    <source>
        <strain evidence="2">TRF0915ILg1</strain>
        <tissue evidence="2">Whole body</tissue>
    </source>
</reference>
<dbReference type="EMBL" id="VTPC01000782">
    <property type="protein sequence ID" value="KAF2904408.1"/>
    <property type="molecule type" value="Genomic_DNA"/>
</dbReference>
<dbReference type="OrthoDB" id="7367179at2759"/>
<feature type="region of interest" description="Disordered" evidence="1">
    <location>
        <begin position="87"/>
        <end position="123"/>
    </location>
</feature>
<feature type="non-terminal residue" evidence="2">
    <location>
        <position position="1"/>
    </location>
</feature>
<feature type="compositionally biased region" description="Basic and acidic residues" evidence="1">
    <location>
        <begin position="101"/>
        <end position="112"/>
    </location>
</feature>
<gene>
    <name evidence="2" type="ORF">ILUMI_01773</name>
</gene>
<dbReference type="Proteomes" id="UP000801492">
    <property type="component" value="Unassembled WGS sequence"/>
</dbReference>
<accession>A0A8K0GNV8</accession>
<dbReference type="AlphaFoldDB" id="A0A8K0GNV8"/>
<evidence type="ECO:0000313" key="3">
    <source>
        <dbReference type="Proteomes" id="UP000801492"/>
    </source>
</evidence>
<dbReference type="PANTHER" id="PTHR10773:SF19">
    <property type="match status" value="1"/>
</dbReference>
<evidence type="ECO:0000313" key="2">
    <source>
        <dbReference type="EMBL" id="KAF2904408.1"/>
    </source>
</evidence>
<feature type="compositionally biased region" description="Acidic residues" evidence="1">
    <location>
        <begin position="91"/>
        <end position="100"/>
    </location>
</feature>
<keyword evidence="3" id="KW-1185">Reference proteome</keyword>
<name>A0A8K0GNV8_IGNLU</name>